<feature type="domain" description="Amidohydrolase-related" evidence="2">
    <location>
        <begin position="3"/>
        <end position="276"/>
    </location>
</feature>
<comment type="similarity">
    <text evidence="1">Belongs to the metallo-dependent hydrolases superfamily.</text>
</comment>
<evidence type="ECO:0000313" key="3">
    <source>
        <dbReference type="EMBL" id="EWH08965.1"/>
    </source>
</evidence>
<keyword evidence="3" id="KW-0378">Hydrolase</keyword>
<dbReference type="PATRIC" id="fig|1328313.3.peg.3018"/>
<evidence type="ECO:0000256" key="1">
    <source>
        <dbReference type="ARBA" id="ARBA00038310"/>
    </source>
</evidence>
<reference evidence="3 4" key="1">
    <citation type="journal article" date="2014" name="Genome Announc.">
        <title>Draft Genome Sequence of the Agar-Degrading Bacterium Catenovulum sp. Strain DS-2, Isolated from Intestines of Haliotis diversicolor.</title>
        <authorList>
            <person name="Shan D."/>
            <person name="Li X."/>
            <person name="Gu Z."/>
            <person name="Wei G."/>
            <person name="Gao Z."/>
            <person name="Shao Z."/>
        </authorList>
    </citation>
    <scope>NUCLEOTIDE SEQUENCE [LARGE SCALE GENOMIC DNA]</scope>
    <source>
        <strain evidence="3 4">DS-2</strain>
    </source>
</reference>
<name>W7QU39_9ALTE</name>
<dbReference type="PANTHER" id="PTHR43569">
    <property type="entry name" value="AMIDOHYDROLASE"/>
    <property type="match status" value="1"/>
</dbReference>
<dbReference type="InterPro" id="IPR006680">
    <property type="entry name" value="Amidohydro-rel"/>
</dbReference>
<dbReference type="Pfam" id="PF04909">
    <property type="entry name" value="Amidohydro_2"/>
    <property type="match status" value="1"/>
</dbReference>
<dbReference type="Gene3D" id="3.20.20.140">
    <property type="entry name" value="Metal-dependent hydrolases"/>
    <property type="match status" value="1"/>
</dbReference>
<sequence length="276" mass="31412">MKIDSHQHFWRYNQADYGWIGEQEQVLKRDFLPSDLAPILSSNQLDACVAVQARQSDSETQWLIELANDNSFIKAVVGWIDIAADTLSEQLAQYASHPVLKGFRHVIQDEPDANFMLRPEFIRGLKVLAKHDYCYDLLIFAKQLPQAIELVKSIPELPIVVDHIAKPEIAADIGFAQWQTYMQQIADCPNTMCKVSGMVTEADHQNWQAEDFQKYLAAVFDAFGPQRIMFGSDWPVCLLAAEYSQVKAIVEDFVKTNYPQQFAAIFGGNAQTFYRI</sequence>
<dbReference type="EMBL" id="ARZY01000032">
    <property type="protein sequence ID" value="EWH08965.1"/>
    <property type="molecule type" value="Genomic_DNA"/>
</dbReference>
<dbReference type="InterPro" id="IPR032466">
    <property type="entry name" value="Metal_Hydrolase"/>
</dbReference>
<dbReference type="SUPFAM" id="SSF51556">
    <property type="entry name" value="Metallo-dependent hydrolases"/>
    <property type="match status" value="1"/>
</dbReference>
<protein>
    <submittedName>
        <fullName evidence="3">Amidohydrolase 2</fullName>
    </submittedName>
</protein>
<comment type="caution">
    <text evidence="3">The sequence shown here is derived from an EMBL/GenBank/DDBJ whole genome shotgun (WGS) entry which is preliminary data.</text>
</comment>
<dbReference type="AlphaFoldDB" id="W7QU39"/>
<evidence type="ECO:0000313" key="4">
    <source>
        <dbReference type="Proteomes" id="UP000019276"/>
    </source>
</evidence>
<dbReference type="RefSeq" id="WP_035015608.1">
    <property type="nucleotide sequence ID" value="NZ_ARZY01000032.1"/>
</dbReference>
<accession>W7QU39</accession>
<dbReference type="InterPro" id="IPR052350">
    <property type="entry name" value="Metallo-dep_Lactonases"/>
</dbReference>
<dbReference type="OrthoDB" id="9787654at2"/>
<dbReference type="eggNOG" id="COG3618">
    <property type="taxonomic scope" value="Bacteria"/>
</dbReference>
<dbReference type="STRING" id="1328313.DS2_14814"/>
<keyword evidence="4" id="KW-1185">Reference proteome</keyword>
<proteinExistence type="inferred from homology"/>
<dbReference type="PANTHER" id="PTHR43569:SF2">
    <property type="entry name" value="AMIDOHYDROLASE-RELATED DOMAIN-CONTAINING PROTEIN"/>
    <property type="match status" value="1"/>
</dbReference>
<gene>
    <name evidence="3" type="ORF">DS2_14814</name>
</gene>
<dbReference type="GO" id="GO:0016787">
    <property type="term" value="F:hydrolase activity"/>
    <property type="evidence" value="ECO:0007669"/>
    <property type="project" value="UniProtKB-KW"/>
</dbReference>
<evidence type="ECO:0000259" key="2">
    <source>
        <dbReference type="Pfam" id="PF04909"/>
    </source>
</evidence>
<organism evidence="3 4">
    <name type="scientific">Catenovulum agarivorans DS-2</name>
    <dbReference type="NCBI Taxonomy" id="1328313"/>
    <lineage>
        <taxon>Bacteria</taxon>
        <taxon>Pseudomonadati</taxon>
        <taxon>Pseudomonadota</taxon>
        <taxon>Gammaproteobacteria</taxon>
        <taxon>Alteromonadales</taxon>
        <taxon>Alteromonadaceae</taxon>
        <taxon>Catenovulum</taxon>
    </lineage>
</organism>
<dbReference type="Proteomes" id="UP000019276">
    <property type="component" value="Unassembled WGS sequence"/>
</dbReference>